<keyword evidence="6 10" id="KW-0443">Lipid metabolism</keyword>
<keyword evidence="2 10" id="KW-0444">Lipid biosynthesis</keyword>
<evidence type="ECO:0000256" key="5">
    <source>
        <dbReference type="ARBA" id="ARBA00022989"/>
    </source>
</evidence>
<evidence type="ECO:0000256" key="7">
    <source>
        <dbReference type="ARBA" id="ARBA00023136"/>
    </source>
</evidence>
<comment type="pathway">
    <text evidence="10">Lipid metabolism; phospholipid metabolism.</text>
</comment>
<dbReference type="Pfam" id="PF02660">
    <property type="entry name" value="G3P_acyltransf"/>
    <property type="match status" value="1"/>
</dbReference>
<keyword evidence="9 10" id="KW-1208">Phospholipid metabolism</keyword>
<evidence type="ECO:0000256" key="2">
    <source>
        <dbReference type="ARBA" id="ARBA00022516"/>
    </source>
</evidence>
<dbReference type="Proteomes" id="UP000886886">
    <property type="component" value="Unassembled WGS sequence"/>
</dbReference>
<proteinExistence type="inferred from homology"/>
<gene>
    <name evidence="10" type="primary">plsY</name>
    <name evidence="11" type="ORF">IAB26_09150</name>
</gene>
<evidence type="ECO:0000256" key="9">
    <source>
        <dbReference type="ARBA" id="ARBA00023264"/>
    </source>
</evidence>
<organism evidence="11 12">
    <name type="scientific">Candidatus Limivivens merdigallinarum</name>
    <dbReference type="NCBI Taxonomy" id="2840859"/>
    <lineage>
        <taxon>Bacteria</taxon>
        <taxon>Bacillati</taxon>
        <taxon>Bacillota</taxon>
        <taxon>Clostridia</taxon>
        <taxon>Lachnospirales</taxon>
        <taxon>Lachnospiraceae</taxon>
        <taxon>Lachnospiraceae incertae sedis</taxon>
        <taxon>Candidatus Limivivens</taxon>
    </lineage>
</organism>
<reference evidence="11" key="1">
    <citation type="submission" date="2020-10" db="EMBL/GenBank/DDBJ databases">
        <authorList>
            <person name="Gilroy R."/>
        </authorList>
    </citation>
    <scope>NUCLEOTIDE SEQUENCE</scope>
    <source>
        <strain evidence="11">ChiSjej3B21-11622</strain>
    </source>
</reference>
<comment type="subcellular location">
    <subcellularLocation>
        <location evidence="10">Cell membrane</location>
        <topology evidence="10">Multi-pass membrane protein</topology>
    </subcellularLocation>
</comment>
<protein>
    <recommendedName>
        <fullName evidence="10">Glycerol-3-phosphate acyltransferase</fullName>
    </recommendedName>
    <alternativeName>
        <fullName evidence="10">Acyl-PO4 G3P acyltransferase</fullName>
    </alternativeName>
    <alternativeName>
        <fullName evidence="10">Acyl-phosphate--glycerol-3-phosphate acyltransferase</fullName>
    </alternativeName>
    <alternativeName>
        <fullName evidence="10">G3P acyltransferase</fullName>
        <shortName evidence="10">GPAT</shortName>
        <ecNumber evidence="10">2.3.1.275</ecNumber>
    </alternativeName>
    <alternativeName>
        <fullName evidence="10">Lysophosphatidic acid synthase</fullName>
        <shortName evidence="10">LPA synthase</shortName>
    </alternativeName>
</protein>
<comment type="similarity">
    <text evidence="10">Belongs to the PlsY family.</text>
</comment>
<evidence type="ECO:0000313" key="11">
    <source>
        <dbReference type="EMBL" id="HIQ96716.1"/>
    </source>
</evidence>
<reference evidence="11" key="2">
    <citation type="journal article" date="2021" name="PeerJ">
        <title>Extensive microbial diversity within the chicken gut microbiome revealed by metagenomics and culture.</title>
        <authorList>
            <person name="Gilroy R."/>
            <person name="Ravi A."/>
            <person name="Getino M."/>
            <person name="Pursley I."/>
            <person name="Horton D.L."/>
            <person name="Alikhan N.F."/>
            <person name="Baker D."/>
            <person name="Gharbi K."/>
            <person name="Hall N."/>
            <person name="Watson M."/>
            <person name="Adriaenssens E.M."/>
            <person name="Foster-Nyarko E."/>
            <person name="Jarju S."/>
            <person name="Secka A."/>
            <person name="Antonio M."/>
            <person name="Oren A."/>
            <person name="Chaudhuri R.R."/>
            <person name="La Ragione R."/>
            <person name="Hildebrand F."/>
            <person name="Pallen M.J."/>
        </authorList>
    </citation>
    <scope>NUCLEOTIDE SEQUENCE</scope>
    <source>
        <strain evidence="11">ChiSjej3B21-11622</strain>
    </source>
</reference>
<comment type="catalytic activity">
    <reaction evidence="10">
        <text>an acyl phosphate + sn-glycerol 3-phosphate = a 1-acyl-sn-glycero-3-phosphate + phosphate</text>
        <dbReference type="Rhea" id="RHEA:34075"/>
        <dbReference type="ChEBI" id="CHEBI:43474"/>
        <dbReference type="ChEBI" id="CHEBI:57597"/>
        <dbReference type="ChEBI" id="CHEBI:57970"/>
        <dbReference type="ChEBI" id="CHEBI:59918"/>
        <dbReference type="EC" id="2.3.1.275"/>
    </reaction>
</comment>
<evidence type="ECO:0000256" key="4">
    <source>
        <dbReference type="ARBA" id="ARBA00022692"/>
    </source>
</evidence>
<feature type="transmembrane region" description="Helical" evidence="10">
    <location>
        <begin position="6"/>
        <end position="22"/>
    </location>
</feature>
<dbReference type="PANTHER" id="PTHR30309">
    <property type="entry name" value="INNER MEMBRANE PROTEIN YGIH"/>
    <property type="match status" value="1"/>
</dbReference>
<name>A0A9D0ZVN4_9FIRM</name>
<dbReference type="InterPro" id="IPR003811">
    <property type="entry name" value="G3P_acylTferase_PlsY"/>
</dbReference>
<keyword evidence="1 10" id="KW-1003">Cell membrane</keyword>
<keyword evidence="5 10" id="KW-1133">Transmembrane helix</keyword>
<feature type="transmembrane region" description="Helical" evidence="10">
    <location>
        <begin position="111"/>
        <end position="135"/>
    </location>
</feature>
<dbReference type="AlphaFoldDB" id="A0A9D0ZVN4"/>
<comment type="function">
    <text evidence="10">Catalyzes the transfer of an acyl group from acyl-phosphate (acyl-PO(4)) to glycerol-3-phosphate (G3P) to form lysophosphatidic acid (LPA). This enzyme utilizes acyl-phosphate as fatty acyl donor, but not acyl-CoA or acyl-ACP.</text>
</comment>
<keyword evidence="8 10" id="KW-0594">Phospholipid biosynthesis</keyword>
<evidence type="ECO:0000256" key="3">
    <source>
        <dbReference type="ARBA" id="ARBA00022679"/>
    </source>
</evidence>
<evidence type="ECO:0000256" key="10">
    <source>
        <dbReference type="HAMAP-Rule" id="MF_01043"/>
    </source>
</evidence>
<evidence type="ECO:0000256" key="1">
    <source>
        <dbReference type="ARBA" id="ARBA00022475"/>
    </source>
</evidence>
<evidence type="ECO:0000313" key="12">
    <source>
        <dbReference type="Proteomes" id="UP000886886"/>
    </source>
</evidence>
<dbReference type="EMBL" id="DVFT01000139">
    <property type="protein sequence ID" value="HIQ96716.1"/>
    <property type="molecule type" value="Genomic_DNA"/>
</dbReference>
<evidence type="ECO:0000256" key="6">
    <source>
        <dbReference type="ARBA" id="ARBA00023098"/>
    </source>
</evidence>
<dbReference type="GO" id="GO:0005886">
    <property type="term" value="C:plasma membrane"/>
    <property type="evidence" value="ECO:0007669"/>
    <property type="project" value="UniProtKB-SubCell"/>
</dbReference>
<keyword evidence="11" id="KW-0012">Acyltransferase</keyword>
<dbReference type="PANTHER" id="PTHR30309:SF0">
    <property type="entry name" value="GLYCEROL-3-PHOSPHATE ACYLTRANSFERASE-RELATED"/>
    <property type="match status" value="1"/>
</dbReference>
<keyword evidence="7 10" id="KW-0472">Membrane</keyword>
<comment type="caution">
    <text evidence="11">The sequence shown here is derived from an EMBL/GenBank/DDBJ whole genome shotgun (WGS) entry which is preliminary data.</text>
</comment>
<dbReference type="GO" id="GO:0043772">
    <property type="term" value="F:acyl-phosphate glycerol-3-phosphate acyltransferase activity"/>
    <property type="evidence" value="ECO:0007669"/>
    <property type="project" value="UniProtKB-UniRule"/>
</dbReference>
<feature type="transmembrane region" description="Helical" evidence="10">
    <location>
        <begin position="43"/>
        <end position="60"/>
    </location>
</feature>
<evidence type="ECO:0000256" key="8">
    <source>
        <dbReference type="ARBA" id="ARBA00023209"/>
    </source>
</evidence>
<dbReference type="HAMAP" id="MF_01043">
    <property type="entry name" value="PlsY"/>
    <property type="match status" value="1"/>
</dbReference>
<sequence length="203" mass="22457">MEYTFYAMLGYVLGSIPFGYLIPHWLKGVDVRKLSRDGNPGTANAFLFGGFFCGCLVLIFDLTKGALPLFLAARNVDVTGMAFALIMAAPVVGHAYPVFEKTKGGGKAIAVSFGVLLGLMPFSPCLFVLAFWYLFYSLVIVIKPHSLRTIAAYFCWTVSELFLQKNRSMILGVSLIAAVVIRRHFREVRALEQKEIKILFGKG</sequence>
<dbReference type="GO" id="GO:0008654">
    <property type="term" value="P:phospholipid biosynthetic process"/>
    <property type="evidence" value="ECO:0007669"/>
    <property type="project" value="UniProtKB-UniRule"/>
</dbReference>
<keyword evidence="4 10" id="KW-0812">Transmembrane</keyword>
<comment type="subunit">
    <text evidence="10">Probably interacts with PlsX.</text>
</comment>
<keyword evidence="3 10" id="KW-0808">Transferase</keyword>
<dbReference type="EC" id="2.3.1.275" evidence="10"/>
<feature type="transmembrane region" description="Helical" evidence="10">
    <location>
        <begin position="80"/>
        <end position="99"/>
    </location>
</feature>
<dbReference type="SMART" id="SM01207">
    <property type="entry name" value="G3P_acyltransf"/>
    <property type="match status" value="1"/>
</dbReference>
<accession>A0A9D0ZVN4</accession>